<reference evidence="2 3" key="1">
    <citation type="submission" date="2016-10" db="EMBL/GenBank/DDBJ databases">
        <authorList>
            <person name="de Groot N.N."/>
        </authorList>
    </citation>
    <scope>NUCLEOTIDE SEQUENCE [LARGE SCALE GENOMIC DNA]</scope>
    <source>
        <strain evidence="2 3">DSM 2895</strain>
    </source>
</reference>
<name>A0A1G8V2D1_ANEMI</name>
<dbReference type="InterPro" id="IPR013328">
    <property type="entry name" value="6PGD_dom2"/>
</dbReference>
<dbReference type="PANTHER" id="PTHR30524:SF0">
    <property type="entry name" value="ALTRONATE OXIDOREDUCTASE-RELATED"/>
    <property type="match status" value="1"/>
</dbReference>
<organism evidence="2 3">
    <name type="scientific">Aneurinibacillus migulanus</name>
    <name type="common">Bacillus migulanus</name>
    <dbReference type="NCBI Taxonomy" id="47500"/>
    <lineage>
        <taxon>Bacteria</taxon>
        <taxon>Bacillati</taxon>
        <taxon>Bacillota</taxon>
        <taxon>Bacilli</taxon>
        <taxon>Bacillales</taxon>
        <taxon>Paenibacillaceae</taxon>
        <taxon>Aneurinibacillus group</taxon>
        <taxon>Aneurinibacillus</taxon>
    </lineage>
</organism>
<dbReference type="SUPFAM" id="SSF48179">
    <property type="entry name" value="6-phosphogluconate dehydrogenase C-terminal domain-like"/>
    <property type="match status" value="1"/>
</dbReference>
<sequence length="244" mass="28522">MIEGPLDLPEKLPFRQVGLNVKFEAVEPYRKLKVMLLNGPHTMLAVAGLLNGFQTVKEAMENKVVHRWILSTMEDEIIPHLPAELRSEAHQYADSVIDRFLNPFIYHRLIDISLNSIAKWKTRLLPSLKAFFEKEGKLPKGIVLSLAGLFQFYRVAQVGEQFMNEEKFYTIRDNFNDFQLFYSCWQTSQTEKDLRAVLQRFIGKLVSYLEERSRVIHEILLLQSREGMLHTIERMTESENNYLS</sequence>
<dbReference type="Proteomes" id="UP000182836">
    <property type="component" value="Unassembled WGS sequence"/>
</dbReference>
<dbReference type="InterPro" id="IPR008927">
    <property type="entry name" value="6-PGluconate_DH-like_C_sf"/>
</dbReference>
<gene>
    <name evidence="2" type="ORF">SAMN04487909_1227</name>
</gene>
<dbReference type="PANTHER" id="PTHR30524">
    <property type="entry name" value="MANNITOL-1-PHOSPHATE 5-DEHYDROGENASE"/>
    <property type="match status" value="1"/>
</dbReference>
<accession>A0A1G8V2D1</accession>
<dbReference type="GO" id="GO:0019592">
    <property type="term" value="P:mannitol catabolic process"/>
    <property type="evidence" value="ECO:0007669"/>
    <property type="project" value="TreeGrafter"/>
</dbReference>
<dbReference type="GO" id="GO:0008926">
    <property type="term" value="F:mannitol-1-phosphate 5-dehydrogenase activity"/>
    <property type="evidence" value="ECO:0007669"/>
    <property type="project" value="TreeGrafter"/>
</dbReference>
<proteinExistence type="predicted"/>
<dbReference type="InterPro" id="IPR013118">
    <property type="entry name" value="Mannitol_DH_C"/>
</dbReference>
<dbReference type="Gene3D" id="1.10.1040.10">
    <property type="entry name" value="N-(1-d-carboxylethyl)-l-norvaline Dehydrogenase, domain 2"/>
    <property type="match status" value="1"/>
</dbReference>
<evidence type="ECO:0000313" key="2">
    <source>
        <dbReference type="EMBL" id="SDJ60169.1"/>
    </source>
</evidence>
<dbReference type="GO" id="GO:0005829">
    <property type="term" value="C:cytosol"/>
    <property type="evidence" value="ECO:0007669"/>
    <property type="project" value="TreeGrafter"/>
</dbReference>
<dbReference type="RefSeq" id="WP_052811833.1">
    <property type="nucleotide sequence ID" value="NZ_CCMI01000024.1"/>
</dbReference>
<dbReference type="AlphaFoldDB" id="A0A1G8V2D1"/>
<dbReference type="Pfam" id="PF08125">
    <property type="entry name" value="Mannitol_dh_C"/>
    <property type="match status" value="1"/>
</dbReference>
<protein>
    <submittedName>
        <fullName evidence="2">Mannitol dehydrogenase C-terminal domain-containing protein</fullName>
    </submittedName>
</protein>
<dbReference type="EMBL" id="FNED01000022">
    <property type="protein sequence ID" value="SDJ60169.1"/>
    <property type="molecule type" value="Genomic_DNA"/>
</dbReference>
<evidence type="ECO:0000313" key="3">
    <source>
        <dbReference type="Proteomes" id="UP000182836"/>
    </source>
</evidence>
<dbReference type="GeneID" id="42306889"/>
<feature type="domain" description="Mannitol dehydrogenase C-terminal" evidence="1">
    <location>
        <begin position="26"/>
        <end position="172"/>
    </location>
</feature>
<evidence type="ECO:0000259" key="1">
    <source>
        <dbReference type="Pfam" id="PF08125"/>
    </source>
</evidence>